<name>M2QX34_CERS8</name>
<keyword evidence="2" id="KW-1185">Reference proteome</keyword>
<sequence>MAVALETAEGFLQEHNISTSVQDSKVESSLFLNASPRHSHDEPRLFAAEYLDEPKIMASGEVVLGSPPQAPVLSVYSTELDGEISSCIDAESRDILMYLPVGVDRSNITLCPGGLPLDIWHHVIDNIDDIKTWEAFGLTCKVLASRIIQISREANQLLWRDCASPDLRELHNQLVHTPLAGHLLHSLRIPAVSMTKLFYEFSGKLYKIQNIHIQGDGDSFGPVLPPLRLPLLMAVSAFQSVTEVNFSGVVFWSTADFGRFISAFKNLKYLSCEDISLKRATMCNVVDQPFAKHLCLRSVDIIEPDDLSKYKFLLVSQRLFRYMTYLTIMETDVTGGARCTLHVSQTDASNEASRDDSLVSENTSSSALVSIKWYFRGCEWVRTLLELLDDVFVHTAPSTFGQICVHLTPDRGTERSFTFLDAGPPMFAGFRVKPPCPLTIMKSFYKDNHFTQIREVINPP</sequence>
<proteinExistence type="predicted"/>
<evidence type="ECO:0000313" key="1">
    <source>
        <dbReference type="EMBL" id="EMD31091.1"/>
    </source>
</evidence>
<gene>
    <name evidence="1" type="ORF">CERSUDRAFT_100727</name>
</gene>
<evidence type="ECO:0000313" key="2">
    <source>
        <dbReference type="Proteomes" id="UP000016930"/>
    </source>
</evidence>
<accession>M2QX34</accession>
<reference evidence="1 2" key="1">
    <citation type="journal article" date="2012" name="Proc. Natl. Acad. Sci. U.S.A.">
        <title>Comparative genomics of Ceriporiopsis subvermispora and Phanerochaete chrysosporium provide insight into selective ligninolysis.</title>
        <authorList>
            <person name="Fernandez-Fueyo E."/>
            <person name="Ruiz-Duenas F.J."/>
            <person name="Ferreira P."/>
            <person name="Floudas D."/>
            <person name="Hibbett D.S."/>
            <person name="Canessa P."/>
            <person name="Larrondo L.F."/>
            <person name="James T.Y."/>
            <person name="Seelenfreund D."/>
            <person name="Lobos S."/>
            <person name="Polanco R."/>
            <person name="Tello M."/>
            <person name="Honda Y."/>
            <person name="Watanabe T."/>
            <person name="Watanabe T."/>
            <person name="Ryu J.S."/>
            <person name="Kubicek C.P."/>
            <person name="Schmoll M."/>
            <person name="Gaskell J."/>
            <person name="Hammel K.E."/>
            <person name="St John F.J."/>
            <person name="Vanden Wymelenberg A."/>
            <person name="Sabat G."/>
            <person name="Splinter BonDurant S."/>
            <person name="Syed K."/>
            <person name="Yadav J.S."/>
            <person name="Doddapaneni H."/>
            <person name="Subramanian V."/>
            <person name="Lavin J.L."/>
            <person name="Oguiza J.A."/>
            <person name="Perez G."/>
            <person name="Pisabarro A.G."/>
            <person name="Ramirez L."/>
            <person name="Santoyo F."/>
            <person name="Master E."/>
            <person name="Coutinho P.M."/>
            <person name="Henrissat B."/>
            <person name="Lombard V."/>
            <person name="Magnuson J.K."/>
            <person name="Kuees U."/>
            <person name="Hori C."/>
            <person name="Igarashi K."/>
            <person name="Samejima M."/>
            <person name="Held B.W."/>
            <person name="Barry K.W."/>
            <person name="LaButti K.M."/>
            <person name="Lapidus A."/>
            <person name="Lindquist E.A."/>
            <person name="Lucas S.M."/>
            <person name="Riley R."/>
            <person name="Salamov A.A."/>
            <person name="Hoffmeister D."/>
            <person name="Schwenk D."/>
            <person name="Hadar Y."/>
            <person name="Yarden O."/>
            <person name="de Vries R.P."/>
            <person name="Wiebenga A."/>
            <person name="Stenlid J."/>
            <person name="Eastwood D."/>
            <person name="Grigoriev I.V."/>
            <person name="Berka R.M."/>
            <person name="Blanchette R.A."/>
            <person name="Kersten P."/>
            <person name="Martinez A.T."/>
            <person name="Vicuna R."/>
            <person name="Cullen D."/>
        </authorList>
    </citation>
    <scope>NUCLEOTIDE SEQUENCE [LARGE SCALE GENOMIC DNA]</scope>
    <source>
        <strain evidence="1 2">B</strain>
    </source>
</reference>
<dbReference type="Proteomes" id="UP000016930">
    <property type="component" value="Unassembled WGS sequence"/>
</dbReference>
<protein>
    <submittedName>
        <fullName evidence="1">Uncharacterized protein</fullName>
    </submittedName>
</protein>
<dbReference type="AlphaFoldDB" id="M2QX34"/>
<organism evidence="1 2">
    <name type="scientific">Ceriporiopsis subvermispora (strain B)</name>
    <name type="common">White-rot fungus</name>
    <name type="synonym">Gelatoporia subvermispora</name>
    <dbReference type="NCBI Taxonomy" id="914234"/>
    <lineage>
        <taxon>Eukaryota</taxon>
        <taxon>Fungi</taxon>
        <taxon>Dikarya</taxon>
        <taxon>Basidiomycota</taxon>
        <taxon>Agaricomycotina</taxon>
        <taxon>Agaricomycetes</taxon>
        <taxon>Polyporales</taxon>
        <taxon>Gelatoporiaceae</taxon>
        <taxon>Gelatoporia</taxon>
    </lineage>
</organism>
<dbReference type="EMBL" id="KB445824">
    <property type="protein sequence ID" value="EMD31091.1"/>
    <property type="molecule type" value="Genomic_DNA"/>
</dbReference>
<dbReference type="HOGENOM" id="CLU_594464_0_0_1"/>